<feature type="chain" id="PRO_5020753713" description="Activin types I and II receptor domain-containing protein" evidence="1">
    <location>
        <begin position="20"/>
        <end position="122"/>
    </location>
</feature>
<keyword evidence="3" id="KW-1185">Reference proteome</keyword>
<dbReference type="Proteomes" id="UP000298663">
    <property type="component" value="Unassembled WGS sequence"/>
</dbReference>
<dbReference type="AlphaFoldDB" id="A0A4U5M3Z9"/>
<accession>A0A4U5M3Z9</accession>
<proteinExistence type="predicted"/>
<organism evidence="2 3">
    <name type="scientific">Steinernema carpocapsae</name>
    <name type="common">Entomopathogenic nematode</name>
    <dbReference type="NCBI Taxonomy" id="34508"/>
    <lineage>
        <taxon>Eukaryota</taxon>
        <taxon>Metazoa</taxon>
        <taxon>Ecdysozoa</taxon>
        <taxon>Nematoda</taxon>
        <taxon>Chromadorea</taxon>
        <taxon>Rhabditida</taxon>
        <taxon>Tylenchina</taxon>
        <taxon>Panagrolaimomorpha</taxon>
        <taxon>Strongyloidoidea</taxon>
        <taxon>Steinernematidae</taxon>
        <taxon>Steinernema</taxon>
    </lineage>
</organism>
<reference evidence="2 3" key="1">
    <citation type="journal article" date="2015" name="Genome Biol.">
        <title>Comparative genomics of Steinernema reveals deeply conserved gene regulatory networks.</title>
        <authorList>
            <person name="Dillman A.R."/>
            <person name="Macchietto M."/>
            <person name="Porter C.F."/>
            <person name="Rogers A."/>
            <person name="Williams B."/>
            <person name="Antoshechkin I."/>
            <person name="Lee M.M."/>
            <person name="Goodwin Z."/>
            <person name="Lu X."/>
            <person name="Lewis E.E."/>
            <person name="Goodrich-Blair H."/>
            <person name="Stock S.P."/>
            <person name="Adams B.J."/>
            <person name="Sternberg P.W."/>
            <person name="Mortazavi A."/>
        </authorList>
    </citation>
    <scope>NUCLEOTIDE SEQUENCE [LARGE SCALE GENOMIC DNA]</scope>
    <source>
        <strain evidence="2 3">ALL</strain>
    </source>
</reference>
<evidence type="ECO:0008006" key="4">
    <source>
        <dbReference type="Google" id="ProtNLM"/>
    </source>
</evidence>
<name>A0A4U5M3Z9_STECR</name>
<keyword evidence="1" id="KW-0732">Signal</keyword>
<evidence type="ECO:0000313" key="3">
    <source>
        <dbReference type="Proteomes" id="UP000298663"/>
    </source>
</evidence>
<protein>
    <recommendedName>
        <fullName evidence="4">Activin types I and II receptor domain-containing protein</fullName>
    </recommendedName>
</protein>
<sequence>MRAGLLACTFMAILSVPLAIKCYNGSYYEEYHSRPVGKTNCLNAKFCFRQSGEHNQRIGWLHGCGEDVLCTKVVSNMEVLYTEGQRKMKRDCCNTDFCNNVPVKSANGLGSAVAVAFVLLLY</sequence>
<evidence type="ECO:0000313" key="2">
    <source>
        <dbReference type="EMBL" id="TKR63499.1"/>
    </source>
</evidence>
<feature type="signal peptide" evidence="1">
    <location>
        <begin position="1"/>
        <end position="19"/>
    </location>
</feature>
<evidence type="ECO:0000256" key="1">
    <source>
        <dbReference type="SAM" id="SignalP"/>
    </source>
</evidence>
<gene>
    <name evidence="2" type="ORF">L596_027321</name>
</gene>
<comment type="caution">
    <text evidence="2">The sequence shown here is derived from an EMBL/GenBank/DDBJ whole genome shotgun (WGS) entry which is preliminary data.</text>
</comment>
<dbReference type="EMBL" id="AZBU02000010">
    <property type="protein sequence ID" value="TKR63499.1"/>
    <property type="molecule type" value="Genomic_DNA"/>
</dbReference>
<dbReference type="SUPFAM" id="SSF57302">
    <property type="entry name" value="Snake toxin-like"/>
    <property type="match status" value="1"/>
</dbReference>
<dbReference type="InterPro" id="IPR045860">
    <property type="entry name" value="Snake_toxin-like_sf"/>
</dbReference>
<reference evidence="2 3" key="2">
    <citation type="journal article" date="2019" name="G3 (Bethesda)">
        <title>Hybrid Assembly of the Genome of the Entomopathogenic Nematode Steinernema carpocapsae Identifies the X-Chromosome.</title>
        <authorList>
            <person name="Serra L."/>
            <person name="Macchietto M."/>
            <person name="Macias-Munoz A."/>
            <person name="McGill C.J."/>
            <person name="Rodriguez I.M."/>
            <person name="Rodriguez B."/>
            <person name="Murad R."/>
            <person name="Mortazavi A."/>
        </authorList>
    </citation>
    <scope>NUCLEOTIDE SEQUENCE [LARGE SCALE GENOMIC DNA]</scope>
    <source>
        <strain evidence="2 3">ALL</strain>
    </source>
</reference>